<dbReference type="EMBL" id="JADIXP010000022">
    <property type="protein sequence ID" value="MBF4180583.1"/>
    <property type="molecule type" value="Genomic_DNA"/>
</dbReference>
<feature type="region of interest" description="Disordered" evidence="1">
    <location>
        <begin position="1"/>
        <end position="31"/>
    </location>
</feature>
<dbReference type="RefSeq" id="WP_194514392.1">
    <property type="nucleotide sequence ID" value="NZ_JADIXP010000022.1"/>
</dbReference>
<feature type="compositionally biased region" description="Basic and acidic residues" evidence="1">
    <location>
        <begin position="8"/>
        <end position="31"/>
    </location>
</feature>
<evidence type="ECO:0000256" key="1">
    <source>
        <dbReference type="SAM" id="MobiDB-lite"/>
    </source>
</evidence>
<evidence type="ECO:0000313" key="3">
    <source>
        <dbReference type="Proteomes" id="UP000628560"/>
    </source>
</evidence>
<proteinExistence type="predicted"/>
<accession>A0ABD4KHP5</accession>
<comment type="caution">
    <text evidence="2">The sequence shown here is derived from an EMBL/GenBank/DDBJ whole genome shotgun (WGS) entry which is preliminary data.</text>
</comment>
<dbReference type="AlphaFoldDB" id="A0ABD4KHP5"/>
<protein>
    <submittedName>
        <fullName evidence="2">Uncharacterized protein</fullName>
    </submittedName>
</protein>
<evidence type="ECO:0000313" key="2">
    <source>
        <dbReference type="EMBL" id="MBF4180583.1"/>
    </source>
</evidence>
<name>A0ABD4KHP5_9ENTR</name>
<sequence>MTTKTAAARKEQQKQQAEQRKADRNLAVSEEQKSLIRDMRKLGFAPRKGNVTQKHFERYAAYLETQAMANRASALQGEVAVFLARGGLMTRLFDKMESSGIKPTAFANLATTAARLVSLAPTLAEKSRSTLAGQTDAFLTDSDLDAIERDVMKGVSHD</sequence>
<organism evidence="2 3">
    <name type="scientific">Lelliottia nimipressuralis</name>
    <dbReference type="NCBI Taxonomy" id="69220"/>
    <lineage>
        <taxon>Bacteria</taxon>
        <taxon>Pseudomonadati</taxon>
        <taxon>Pseudomonadota</taxon>
        <taxon>Gammaproteobacteria</taxon>
        <taxon>Enterobacterales</taxon>
        <taxon>Enterobacteriaceae</taxon>
        <taxon>Lelliottia</taxon>
    </lineage>
</organism>
<dbReference type="Proteomes" id="UP000628560">
    <property type="component" value="Unassembled WGS sequence"/>
</dbReference>
<reference evidence="2 3" key="1">
    <citation type="submission" date="2020-11" db="EMBL/GenBank/DDBJ databases">
        <title>Identification of Lelliottia nimipressuralis from Wound Infection by Whole Genome-Based Bacterial Identification.</title>
        <authorList>
            <person name="Navarathna D.H."/>
            <person name="Choi H."/>
            <person name="Jinadatha C."/>
            <person name="Chatterjee P."/>
            <person name="Hwang M."/>
        </authorList>
    </citation>
    <scope>NUCLEOTIDE SEQUENCE [LARGE SCALE GENOMIC DNA]</scope>
    <source>
        <strain evidence="2 3">DN2020</strain>
    </source>
</reference>
<gene>
    <name evidence="2" type="ORF">ISP11_22250</name>
</gene>